<feature type="transmembrane region" description="Helical" evidence="7">
    <location>
        <begin position="265"/>
        <end position="293"/>
    </location>
</feature>
<feature type="domain" description="MacB-like periplasmic core" evidence="9">
    <location>
        <begin position="27"/>
        <end position="146"/>
    </location>
</feature>
<dbReference type="Pfam" id="PF02687">
    <property type="entry name" value="FtsX"/>
    <property type="match status" value="2"/>
</dbReference>
<feature type="transmembrane region" description="Helical" evidence="7">
    <location>
        <begin position="174"/>
        <end position="200"/>
    </location>
</feature>
<evidence type="ECO:0000259" key="8">
    <source>
        <dbReference type="Pfam" id="PF02687"/>
    </source>
</evidence>
<organism evidence="10 11">
    <name type="scientific">Rubrobacter tropicus</name>
    <dbReference type="NCBI Taxonomy" id="2653851"/>
    <lineage>
        <taxon>Bacteria</taxon>
        <taxon>Bacillati</taxon>
        <taxon>Actinomycetota</taxon>
        <taxon>Rubrobacteria</taxon>
        <taxon>Rubrobacterales</taxon>
        <taxon>Rubrobacteraceae</taxon>
        <taxon>Rubrobacter</taxon>
    </lineage>
</organism>
<feature type="transmembrane region" description="Helical" evidence="7">
    <location>
        <begin position="223"/>
        <end position="245"/>
    </location>
</feature>
<dbReference type="EMBL" id="CP045119">
    <property type="protein sequence ID" value="QIN82351.1"/>
    <property type="molecule type" value="Genomic_DNA"/>
</dbReference>
<dbReference type="AlphaFoldDB" id="A0A6G8Q795"/>
<feature type="domain" description="MacB-like periplasmic core" evidence="9">
    <location>
        <begin position="404"/>
        <end position="605"/>
    </location>
</feature>
<feature type="domain" description="ABC3 transporter permease C-terminal" evidence="8">
    <location>
        <begin position="178"/>
        <end position="298"/>
    </location>
</feature>
<feature type="transmembrane region" description="Helical" evidence="7">
    <location>
        <begin position="314"/>
        <end position="335"/>
    </location>
</feature>
<dbReference type="Proteomes" id="UP000501452">
    <property type="component" value="Chromosome"/>
</dbReference>
<evidence type="ECO:0000256" key="5">
    <source>
        <dbReference type="ARBA" id="ARBA00023136"/>
    </source>
</evidence>
<feature type="transmembrane region" description="Helical" evidence="7">
    <location>
        <begin position="347"/>
        <end position="371"/>
    </location>
</feature>
<dbReference type="Pfam" id="PF12704">
    <property type="entry name" value="MacB_PCD"/>
    <property type="match status" value="2"/>
</dbReference>
<protein>
    <submittedName>
        <fullName evidence="10">FtsX-like permease family protein</fullName>
    </submittedName>
</protein>
<evidence type="ECO:0000259" key="9">
    <source>
        <dbReference type="Pfam" id="PF12704"/>
    </source>
</evidence>
<dbReference type="KEGG" id="rub:GBA63_06560"/>
<reference evidence="10 11" key="1">
    <citation type="submission" date="2019-10" db="EMBL/GenBank/DDBJ databases">
        <title>Rubrobacter sp nov SCSIO 52090 isolated from a deep-sea sediment in the South China Sea.</title>
        <authorList>
            <person name="Chen R.W."/>
        </authorList>
    </citation>
    <scope>NUCLEOTIDE SEQUENCE [LARGE SCALE GENOMIC DNA]</scope>
    <source>
        <strain evidence="10 11">SCSIO 52909</strain>
    </source>
</reference>
<feature type="transmembrane region" description="Helical" evidence="7">
    <location>
        <begin position="731"/>
        <end position="750"/>
    </location>
</feature>
<evidence type="ECO:0000256" key="7">
    <source>
        <dbReference type="SAM" id="Phobius"/>
    </source>
</evidence>
<feature type="transmembrane region" description="Helical" evidence="7">
    <location>
        <begin position="690"/>
        <end position="711"/>
    </location>
</feature>
<dbReference type="InterPro" id="IPR003838">
    <property type="entry name" value="ABC3_permease_C"/>
</dbReference>
<dbReference type="GO" id="GO:0022857">
    <property type="term" value="F:transmembrane transporter activity"/>
    <property type="evidence" value="ECO:0007669"/>
    <property type="project" value="TreeGrafter"/>
</dbReference>
<keyword evidence="4 7" id="KW-1133">Transmembrane helix</keyword>
<evidence type="ECO:0000313" key="10">
    <source>
        <dbReference type="EMBL" id="QIN82351.1"/>
    </source>
</evidence>
<proteinExistence type="inferred from homology"/>
<evidence type="ECO:0000256" key="1">
    <source>
        <dbReference type="ARBA" id="ARBA00004651"/>
    </source>
</evidence>
<evidence type="ECO:0000256" key="6">
    <source>
        <dbReference type="ARBA" id="ARBA00038076"/>
    </source>
</evidence>
<name>A0A6G8Q795_9ACTN</name>
<keyword evidence="5 7" id="KW-0472">Membrane</keyword>
<feature type="transmembrane region" description="Helical" evidence="7">
    <location>
        <begin position="405"/>
        <end position="429"/>
    </location>
</feature>
<keyword evidence="11" id="KW-1185">Reference proteome</keyword>
<comment type="similarity">
    <text evidence="6">Belongs to the ABC-4 integral membrane protein family.</text>
</comment>
<evidence type="ECO:0000256" key="4">
    <source>
        <dbReference type="ARBA" id="ARBA00022989"/>
    </source>
</evidence>
<sequence>MESAAPRYASSASLILDRETEAGLPEVRSMRLFGVEPRSAELATGFELTDGRFPKSGRELTLDGAAAEGAGLKIGDEVTLGTPAGPREAKVVGLLRIPGGSFGGLAFGMVPLPFVQDAFDKPDQISGIAVEAGEGVPVGELRERLDRGLGEGLQAERSETRTQAVTGQLQGFRLALLFFAGTALFVGAFLVFNALSMTVLERTRELGMLRALGSTRAMIARSVILEAALLGIFGSILGVLFGYGMAKGLVYLFGRAFLFEITTLILSPFALVSAVCVGVAVTVVAALLPALRAGRVSPVEAMRSRAGGGGRRRASRLAPVIGLALAGVGVPWIYYLARNLSADLDGLVYASGIAGVIAAFLGVSLLIPVLVRPLAALFSPILRLLFGVEGRMAAANATRNRGRTALTASALMVGISLVVAFAALGGSLLGSIRDYLDDSLGSDYVVQPTQQTSDAGFNASLPEKVQAIEGVESTTSIVSSFRRSGEKVDIVFGVDGNYPGIFRTDFAPGTPKDAFGTLDEGGALIGKQLAESRKLGVGDEIELAGPRGKKKYPIEGVLENDLIGGGSGVYLSKRALARDFNETESEFLAVKAEPGSDREALSDGIGRVLRDYPQFTLYSNAEWKARIEGDFNRQYVFFYAIMGVSVAVSAFGVVNTLSMSVFERTREIGILRAIGTTRLQVGRLIIDEGVVISLIGCLVGVVLGSLLGYLFVQGSGAGGFEIEFYYPRLPALAALFSGLFIGVFAGLLPARSAARKAIVEAVGYE</sequence>
<feature type="domain" description="ABC3 transporter permease C-terminal" evidence="8">
    <location>
        <begin position="640"/>
        <end position="756"/>
    </location>
</feature>
<evidence type="ECO:0000256" key="3">
    <source>
        <dbReference type="ARBA" id="ARBA00022692"/>
    </source>
</evidence>
<keyword evidence="2" id="KW-1003">Cell membrane</keyword>
<dbReference type="PANTHER" id="PTHR30572">
    <property type="entry name" value="MEMBRANE COMPONENT OF TRANSPORTER-RELATED"/>
    <property type="match status" value="1"/>
</dbReference>
<evidence type="ECO:0000313" key="11">
    <source>
        <dbReference type="Proteomes" id="UP000501452"/>
    </source>
</evidence>
<dbReference type="InterPro" id="IPR025857">
    <property type="entry name" value="MacB_PCD"/>
</dbReference>
<dbReference type="InterPro" id="IPR050250">
    <property type="entry name" value="Macrolide_Exporter_MacB"/>
</dbReference>
<accession>A0A6G8Q795</accession>
<gene>
    <name evidence="10" type="ORF">GBA63_06560</name>
</gene>
<comment type="subcellular location">
    <subcellularLocation>
        <location evidence="1">Cell membrane</location>
        <topology evidence="1">Multi-pass membrane protein</topology>
    </subcellularLocation>
</comment>
<feature type="transmembrane region" description="Helical" evidence="7">
    <location>
        <begin position="636"/>
        <end position="657"/>
    </location>
</feature>
<keyword evidence="3 7" id="KW-0812">Transmembrane</keyword>
<dbReference type="GO" id="GO:0005886">
    <property type="term" value="C:plasma membrane"/>
    <property type="evidence" value="ECO:0007669"/>
    <property type="project" value="UniProtKB-SubCell"/>
</dbReference>
<dbReference type="PANTHER" id="PTHR30572:SF4">
    <property type="entry name" value="ABC TRANSPORTER PERMEASE YTRF"/>
    <property type="match status" value="1"/>
</dbReference>
<evidence type="ECO:0000256" key="2">
    <source>
        <dbReference type="ARBA" id="ARBA00022475"/>
    </source>
</evidence>